<dbReference type="InterPro" id="IPR010775">
    <property type="entry name" value="DUF1365"/>
</dbReference>
<name>A0ABQ1J6G1_9PROT</name>
<keyword evidence="3" id="KW-1185">Reference proteome</keyword>
<dbReference type="PANTHER" id="PTHR33973:SF4">
    <property type="entry name" value="OS07G0153300 PROTEIN"/>
    <property type="match status" value="1"/>
</dbReference>
<accession>A0ABQ1J6G1</accession>
<sequence>MRLDYPLKLHYGKTRHRRFAPFQSSFIYKVFMIEIDIDRLDEVHKQCSLFSVDKANLFAFRQRDHGACGAVPLRDWAENELLKAGVVADRLNIKLVTFPRHTGYKFAPISLWVASDGNTPVGIIYEVRNTFGERHCYTAALNGSWSRHAAPKSFHVSPFFDVSGTYEFSLQVTERGIRLGVTTTKDGKPQHMASLATRAQSATDSKLLTAAIIRPFSTLGVNLAIHWEALKLWLKGAKYHPKPQLSKQKTTVASKDGPEGRKRAA</sequence>
<feature type="compositionally biased region" description="Basic and acidic residues" evidence="1">
    <location>
        <begin position="256"/>
        <end position="265"/>
    </location>
</feature>
<dbReference type="Proteomes" id="UP000628854">
    <property type="component" value="Unassembled WGS sequence"/>
</dbReference>
<reference evidence="3" key="1">
    <citation type="journal article" date="2019" name="Int. J. Syst. Evol. Microbiol.">
        <title>The Global Catalogue of Microorganisms (GCM) 10K type strain sequencing project: providing services to taxonomists for standard genome sequencing and annotation.</title>
        <authorList>
            <consortium name="The Broad Institute Genomics Platform"/>
            <consortium name="The Broad Institute Genome Sequencing Center for Infectious Disease"/>
            <person name="Wu L."/>
            <person name="Ma J."/>
        </authorList>
    </citation>
    <scope>NUCLEOTIDE SEQUENCE [LARGE SCALE GENOMIC DNA]</scope>
    <source>
        <strain evidence="3">CGMCC 1.15928</strain>
    </source>
</reference>
<protein>
    <submittedName>
        <fullName evidence="2">DUF1365 domain-containing protein</fullName>
    </submittedName>
</protein>
<dbReference type="PANTHER" id="PTHR33973">
    <property type="entry name" value="OS07G0153300 PROTEIN"/>
    <property type="match status" value="1"/>
</dbReference>
<evidence type="ECO:0000313" key="2">
    <source>
        <dbReference type="EMBL" id="GGB59004.1"/>
    </source>
</evidence>
<evidence type="ECO:0000256" key="1">
    <source>
        <dbReference type="SAM" id="MobiDB-lite"/>
    </source>
</evidence>
<dbReference type="Pfam" id="PF07103">
    <property type="entry name" value="DUF1365"/>
    <property type="match status" value="1"/>
</dbReference>
<organism evidence="2 3">
    <name type="scientific">Henriciella pelagia</name>
    <dbReference type="NCBI Taxonomy" id="1977912"/>
    <lineage>
        <taxon>Bacteria</taxon>
        <taxon>Pseudomonadati</taxon>
        <taxon>Pseudomonadota</taxon>
        <taxon>Alphaproteobacteria</taxon>
        <taxon>Hyphomonadales</taxon>
        <taxon>Hyphomonadaceae</taxon>
        <taxon>Henriciella</taxon>
    </lineage>
</organism>
<evidence type="ECO:0000313" key="3">
    <source>
        <dbReference type="Proteomes" id="UP000628854"/>
    </source>
</evidence>
<dbReference type="EMBL" id="BMKF01000001">
    <property type="protein sequence ID" value="GGB59004.1"/>
    <property type="molecule type" value="Genomic_DNA"/>
</dbReference>
<comment type="caution">
    <text evidence="2">The sequence shown here is derived from an EMBL/GenBank/DDBJ whole genome shotgun (WGS) entry which is preliminary data.</text>
</comment>
<gene>
    <name evidence="2" type="ORF">GCM10011503_04270</name>
</gene>
<feature type="region of interest" description="Disordered" evidence="1">
    <location>
        <begin position="243"/>
        <end position="265"/>
    </location>
</feature>
<proteinExistence type="predicted"/>